<feature type="domain" description="EamA" evidence="8">
    <location>
        <begin position="10"/>
        <end position="145"/>
    </location>
</feature>
<gene>
    <name evidence="9" type="ORF">GCM10012275_05390</name>
</gene>
<feature type="transmembrane region" description="Helical" evidence="7">
    <location>
        <begin position="41"/>
        <end position="61"/>
    </location>
</feature>
<evidence type="ECO:0000256" key="1">
    <source>
        <dbReference type="ARBA" id="ARBA00004651"/>
    </source>
</evidence>
<reference evidence="9" key="1">
    <citation type="journal article" date="2014" name="Int. J. Syst. Evol. Microbiol.">
        <title>Complete genome sequence of Corynebacterium casei LMG S-19264T (=DSM 44701T), isolated from a smear-ripened cheese.</title>
        <authorList>
            <consortium name="US DOE Joint Genome Institute (JGI-PGF)"/>
            <person name="Walter F."/>
            <person name="Albersmeier A."/>
            <person name="Kalinowski J."/>
            <person name="Ruckert C."/>
        </authorList>
    </citation>
    <scope>NUCLEOTIDE SEQUENCE</scope>
    <source>
        <strain evidence="9">CGMCC 4.5737</strain>
    </source>
</reference>
<protein>
    <submittedName>
        <fullName evidence="9">Membrane protein</fullName>
    </submittedName>
</protein>
<feature type="transmembrane region" description="Helical" evidence="7">
    <location>
        <begin position="73"/>
        <end position="94"/>
    </location>
</feature>
<keyword evidence="5 7" id="KW-1133">Transmembrane helix</keyword>
<feature type="transmembrane region" description="Helical" evidence="7">
    <location>
        <begin position="155"/>
        <end position="174"/>
    </location>
</feature>
<dbReference type="InterPro" id="IPR037185">
    <property type="entry name" value="EmrE-like"/>
</dbReference>
<dbReference type="InterPro" id="IPR000620">
    <property type="entry name" value="EamA_dom"/>
</dbReference>
<evidence type="ECO:0000259" key="8">
    <source>
        <dbReference type="Pfam" id="PF00892"/>
    </source>
</evidence>
<sequence length="317" mass="32787">MEDRAGLARSGLVLALLSAGFLGASGPFGKALITAGMSPVQAVWVRIAGSALVLVPVVVLLGRASWDVVRRNLPALVLYGLLAVAGVQGFYFLAVSRIPVGVALLLEYLAPVLIVLWVRFVRRSPVPRSAAWGAAAVVIGLACVVQIWAGLRLDVVGLSAGLAAAVCQASFFLLSDRLSAAVDPLTMFACGTTVAAVALAPFARPWSADWSILWGSTMVAGHGVWTPLVVLWVVVVSTVLAYTIGILAIRRLSAPVAGVIASTEVLFAVLIAWIALGETLTLIQVVGGAVLLAGAFVAQRSVPSTQPEVKRPAATVG</sequence>
<dbReference type="EMBL" id="BMMK01000002">
    <property type="protein sequence ID" value="GGM37158.1"/>
    <property type="molecule type" value="Genomic_DNA"/>
</dbReference>
<accession>A0A8J3FSE4</accession>
<feature type="transmembrane region" description="Helical" evidence="7">
    <location>
        <begin position="224"/>
        <end position="249"/>
    </location>
</feature>
<proteinExistence type="inferred from homology"/>
<comment type="subcellular location">
    <subcellularLocation>
        <location evidence="1">Cell membrane</location>
        <topology evidence="1">Multi-pass membrane protein</topology>
    </subcellularLocation>
</comment>
<dbReference type="Proteomes" id="UP000637578">
    <property type="component" value="Unassembled WGS sequence"/>
</dbReference>
<organism evidence="9 10">
    <name type="scientific">Longimycelium tulufanense</name>
    <dbReference type="NCBI Taxonomy" id="907463"/>
    <lineage>
        <taxon>Bacteria</taxon>
        <taxon>Bacillati</taxon>
        <taxon>Actinomycetota</taxon>
        <taxon>Actinomycetes</taxon>
        <taxon>Pseudonocardiales</taxon>
        <taxon>Pseudonocardiaceae</taxon>
        <taxon>Longimycelium</taxon>
    </lineage>
</organism>
<keyword evidence="3" id="KW-1003">Cell membrane</keyword>
<evidence type="ECO:0000256" key="5">
    <source>
        <dbReference type="ARBA" id="ARBA00022989"/>
    </source>
</evidence>
<feature type="domain" description="EamA" evidence="8">
    <location>
        <begin position="157"/>
        <end position="297"/>
    </location>
</feature>
<dbReference type="SUPFAM" id="SSF103481">
    <property type="entry name" value="Multidrug resistance efflux transporter EmrE"/>
    <property type="match status" value="2"/>
</dbReference>
<feature type="transmembrane region" description="Helical" evidence="7">
    <location>
        <begin position="186"/>
        <end position="204"/>
    </location>
</feature>
<dbReference type="AlphaFoldDB" id="A0A8J3FSE4"/>
<keyword evidence="4 7" id="KW-0812">Transmembrane</keyword>
<feature type="transmembrane region" description="Helical" evidence="7">
    <location>
        <begin position="282"/>
        <end position="302"/>
    </location>
</feature>
<dbReference type="GO" id="GO:0005886">
    <property type="term" value="C:plasma membrane"/>
    <property type="evidence" value="ECO:0007669"/>
    <property type="project" value="UniProtKB-SubCell"/>
</dbReference>
<comment type="caution">
    <text evidence="9">The sequence shown here is derived from an EMBL/GenBank/DDBJ whole genome shotgun (WGS) entry which is preliminary data.</text>
</comment>
<evidence type="ECO:0000256" key="3">
    <source>
        <dbReference type="ARBA" id="ARBA00022475"/>
    </source>
</evidence>
<evidence type="ECO:0000256" key="4">
    <source>
        <dbReference type="ARBA" id="ARBA00022692"/>
    </source>
</evidence>
<feature type="transmembrane region" description="Helical" evidence="7">
    <location>
        <begin position="256"/>
        <end position="276"/>
    </location>
</feature>
<evidence type="ECO:0000313" key="9">
    <source>
        <dbReference type="EMBL" id="GGM37158.1"/>
    </source>
</evidence>
<feature type="transmembrane region" description="Helical" evidence="7">
    <location>
        <begin position="100"/>
        <end position="118"/>
    </location>
</feature>
<evidence type="ECO:0000313" key="10">
    <source>
        <dbReference type="Proteomes" id="UP000637578"/>
    </source>
</evidence>
<dbReference type="InterPro" id="IPR051258">
    <property type="entry name" value="Diverse_Substrate_Transporter"/>
</dbReference>
<keyword evidence="6 7" id="KW-0472">Membrane</keyword>
<name>A0A8J3FSE4_9PSEU</name>
<evidence type="ECO:0000256" key="7">
    <source>
        <dbReference type="SAM" id="Phobius"/>
    </source>
</evidence>
<feature type="transmembrane region" description="Helical" evidence="7">
    <location>
        <begin position="130"/>
        <end position="149"/>
    </location>
</feature>
<dbReference type="Pfam" id="PF00892">
    <property type="entry name" value="EamA"/>
    <property type="match status" value="2"/>
</dbReference>
<dbReference type="PANTHER" id="PTHR42920">
    <property type="entry name" value="OS03G0707200 PROTEIN-RELATED"/>
    <property type="match status" value="1"/>
</dbReference>
<evidence type="ECO:0000256" key="2">
    <source>
        <dbReference type="ARBA" id="ARBA00007362"/>
    </source>
</evidence>
<comment type="similarity">
    <text evidence="2">Belongs to the EamA transporter family.</text>
</comment>
<evidence type="ECO:0000256" key="6">
    <source>
        <dbReference type="ARBA" id="ARBA00023136"/>
    </source>
</evidence>
<reference evidence="9" key="2">
    <citation type="submission" date="2020-09" db="EMBL/GenBank/DDBJ databases">
        <authorList>
            <person name="Sun Q."/>
            <person name="Zhou Y."/>
        </authorList>
    </citation>
    <scope>NUCLEOTIDE SEQUENCE</scope>
    <source>
        <strain evidence="9">CGMCC 4.5737</strain>
    </source>
</reference>
<dbReference type="PANTHER" id="PTHR42920:SF11">
    <property type="entry name" value="INNER MEMBRANE PROTEIN YTFF"/>
    <property type="match status" value="1"/>
</dbReference>
<keyword evidence="10" id="KW-1185">Reference proteome</keyword>